<gene>
    <name evidence="1" type="primary">Vigan.05G143500</name>
    <name evidence="1" type="ORF">VIGAN_05143500</name>
</gene>
<proteinExistence type="predicted"/>
<organism evidence="1 2">
    <name type="scientific">Vigna angularis var. angularis</name>
    <dbReference type="NCBI Taxonomy" id="157739"/>
    <lineage>
        <taxon>Eukaryota</taxon>
        <taxon>Viridiplantae</taxon>
        <taxon>Streptophyta</taxon>
        <taxon>Embryophyta</taxon>
        <taxon>Tracheophyta</taxon>
        <taxon>Spermatophyta</taxon>
        <taxon>Magnoliopsida</taxon>
        <taxon>eudicotyledons</taxon>
        <taxon>Gunneridae</taxon>
        <taxon>Pentapetalae</taxon>
        <taxon>rosids</taxon>
        <taxon>fabids</taxon>
        <taxon>Fabales</taxon>
        <taxon>Fabaceae</taxon>
        <taxon>Papilionoideae</taxon>
        <taxon>50 kb inversion clade</taxon>
        <taxon>NPAAA clade</taxon>
        <taxon>indigoferoid/millettioid clade</taxon>
        <taxon>Phaseoleae</taxon>
        <taxon>Vigna</taxon>
    </lineage>
</organism>
<sequence>GGRHCYAIPYGADSVFFGSLLHSLFLSFPSNTPVNVVVRGSVSENDNAVFTTAAEDVACARPSPTEWTAHAQQHPPQGN</sequence>
<evidence type="ECO:0000313" key="1">
    <source>
        <dbReference type="EMBL" id="BAT88005.1"/>
    </source>
</evidence>
<protein>
    <submittedName>
        <fullName evidence="1">Uncharacterized protein</fullName>
    </submittedName>
</protein>
<feature type="non-terminal residue" evidence="1">
    <location>
        <position position="1"/>
    </location>
</feature>
<dbReference type="AlphaFoldDB" id="A0A0S3S5C0"/>
<dbReference type="Proteomes" id="UP000291084">
    <property type="component" value="Chromosome 5"/>
</dbReference>
<name>A0A0S3S5C0_PHAAN</name>
<evidence type="ECO:0000313" key="2">
    <source>
        <dbReference type="Proteomes" id="UP000291084"/>
    </source>
</evidence>
<reference evidence="1 2" key="1">
    <citation type="journal article" date="2015" name="Sci. Rep.">
        <title>The power of single molecule real-time sequencing technology in the de novo assembly of a eukaryotic genome.</title>
        <authorList>
            <person name="Sakai H."/>
            <person name="Naito K."/>
            <person name="Ogiso-Tanaka E."/>
            <person name="Takahashi Y."/>
            <person name="Iseki K."/>
            <person name="Muto C."/>
            <person name="Satou K."/>
            <person name="Teruya K."/>
            <person name="Shiroma A."/>
            <person name="Shimoji M."/>
            <person name="Hirano T."/>
            <person name="Itoh T."/>
            <person name="Kaga A."/>
            <person name="Tomooka N."/>
        </authorList>
    </citation>
    <scope>NUCLEOTIDE SEQUENCE [LARGE SCALE GENOMIC DNA]</scope>
    <source>
        <strain evidence="2">cv. Shumari</strain>
    </source>
</reference>
<dbReference type="EMBL" id="AP015038">
    <property type="protein sequence ID" value="BAT88005.1"/>
    <property type="molecule type" value="Genomic_DNA"/>
</dbReference>
<accession>A0A0S3S5C0</accession>
<keyword evidence="2" id="KW-1185">Reference proteome</keyword>